<dbReference type="EMBL" id="MLJW01000608">
    <property type="protein sequence ID" value="OIQ84573.1"/>
    <property type="molecule type" value="Genomic_DNA"/>
</dbReference>
<dbReference type="InterPro" id="IPR006379">
    <property type="entry name" value="HAD-SF_hydro_IIB"/>
</dbReference>
<dbReference type="SUPFAM" id="SSF56784">
    <property type="entry name" value="HAD-like"/>
    <property type="match status" value="1"/>
</dbReference>
<sequence length="255" mass="28901">MMDEMEPWEQADPAILRSIEYVLTDVDDTLTTDGRLFGMTIDALDRLHAAGVRIIPVTAASAGWCNLMIHMLPIDAVIAENGGLYFFRAADGSIRKHGWAEDGHRQSIEALRRHLMEVFPALELADDMPYRETSLAFRRGGEDIDQAVVDLTHRLGAKATVNSLWIICWIANYDKLVMAYRMFEELYGIESAQLKERILYVGDSQNDEPMFNFFHHAVGVASVVEHPLRHWPRWVCKSRGGGGFIEVAERLLEAR</sequence>
<organism evidence="1">
    <name type="scientific">mine drainage metagenome</name>
    <dbReference type="NCBI Taxonomy" id="410659"/>
    <lineage>
        <taxon>unclassified sequences</taxon>
        <taxon>metagenomes</taxon>
        <taxon>ecological metagenomes</taxon>
    </lineage>
</organism>
<evidence type="ECO:0000313" key="1">
    <source>
        <dbReference type="EMBL" id="OIQ84573.1"/>
    </source>
</evidence>
<dbReference type="Gene3D" id="3.90.1070.10">
    <property type="match status" value="1"/>
</dbReference>
<accession>A0A1J5R8U8</accession>
<comment type="caution">
    <text evidence="1">The sequence shown here is derived from an EMBL/GenBank/DDBJ whole genome shotgun (WGS) entry which is preliminary data.</text>
</comment>
<dbReference type="AlphaFoldDB" id="A0A1J5R8U8"/>
<proteinExistence type="predicted"/>
<dbReference type="InterPro" id="IPR036412">
    <property type="entry name" value="HAD-like_sf"/>
</dbReference>
<dbReference type="NCBIfam" id="TIGR01484">
    <property type="entry name" value="HAD-SF-IIB"/>
    <property type="match status" value="1"/>
</dbReference>
<protein>
    <submittedName>
        <fullName evidence="1">Mannosyl-3-phosphoglycerate phosphatase</fullName>
        <ecNumber evidence="1">3.1.3.70</ecNumber>
    </submittedName>
</protein>
<dbReference type="GO" id="GO:0050531">
    <property type="term" value="F:mannosyl-3-phosphoglycerate phosphatase activity"/>
    <property type="evidence" value="ECO:0007669"/>
    <property type="project" value="UniProtKB-EC"/>
</dbReference>
<gene>
    <name evidence="1" type="primary">mngB_1</name>
    <name evidence="1" type="ORF">GALL_336110</name>
</gene>
<name>A0A1J5R8U8_9ZZZZ</name>
<dbReference type="Gene3D" id="3.40.50.1000">
    <property type="entry name" value="HAD superfamily/HAD-like"/>
    <property type="match status" value="1"/>
</dbReference>
<keyword evidence="1" id="KW-0378">Hydrolase</keyword>
<dbReference type="InterPro" id="IPR023214">
    <property type="entry name" value="HAD_sf"/>
</dbReference>
<reference evidence="1" key="1">
    <citation type="submission" date="2016-10" db="EMBL/GenBank/DDBJ databases">
        <title>Sequence of Gallionella enrichment culture.</title>
        <authorList>
            <person name="Poehlein A."/>
            <person name="Muehling M."/>
            <person name="Daniel R."/>
        </authorList>
    </citation>
    <scope>NUCLEOTIDE SEQUENCE</scope>
</reference>
<dbReference type="EC" id="3.1.3.70" evidence="1"/>